<dbReference type="GO" id="GO:0016787">
    <property type="term" value="F:hydrolase activity"/>
    <property type="evidence" value="ECO:0007669"/>
    <property type="project" value="UniProtKB-KW"/>
</dbReference>
<name>A0A923E5Q4_9ACTO</name>
<dbReference type="Proteomes" id="UP000617426">
    <property type="component" value="Unassembled WGS sequence"/>
</dbReference>
<evidence type="ECO:0000256" key="6">
    <source>
        <dbReference type="SAM" id="SignalP"/>
    </source>
</evidence>
<dbReference type="RefSeq" id="WP_184453278.1">
    <property type="nucleotide sequence ID" value="NZ_JACHMK010000001.1"/>
</dbReference>
<evidence type="ECO:0000256" key="1">
    <source>
        <dbReference type="ARBA" id="ARBA00022729"/>
    </source>
</evidence>
<protein>
    <recommendedName>
        <fullName evidence="9">FG-GAP repeat protein</fullName>
    </recommendedName>
</protein>
<evidence type="ECO:0000256" key="3">
    <source>
        <dbReference type="ARBA" id="ARBA00022801"/>
    </source>
</evidence>
<evidence type="ECO:0008006" key="9">
    <source>
        <dbReference type="Google" id="ProtNLM"/>
    </source>
</evidence>
<dbReference type="InterPro" id="IPR013519">
    <property type="entry name" value="Int_alpha_beta-p"/>
</dbReference>
<keyword evidence="8" id="KW-1185">Reference proteome</keyword>
<sequence>MQRRKTPTTIAITALAAVVMTMIAASPAHADPERRAAGSDSDSLRWSWIHTSRYGDIIRKTDRVTYTDAGAFTPIGCDATADGLPDIVFANGEGLHVLGYIPYGDPADEVTRTLAEQNELVTIPRPEGSQDFGKLVTCLPGSAKGSAMIGVSDETRVYLYAPGAEGSAPVLVKTIDIGERITALAGGPRNALSPSIAIGTAKGVSVVKTEPLLSKGGSVGLSETDPQTWTIDGSQGLSIIALETARGHYAVGSPASRTVFVASAATKSAQFTEKAIRIEDKAEAADTAFGASLAAIADLDGDGTPNLAIGAPGANGGRGAVALVTTPDSGSITVTTSSRDSSPVVNELGGDAGFLLLRGSAGRLGASLAWIDGGTEAGALLVGHPQDPEHTGGVIISQKALNRNYNTGQGIADIPSGQMATIASAEGGEGDAGSRVGIIPRRGDDPLVGLYTADSTNRVDVWTVDMSRQSEPTHDENEPIVAPIPEPPAPTAEAALSPLDTDAKKIWLGEFTSGLGSSLARGRCDVTGDGKADIVSGNVVRSEWKWDPFYAESTPTKGWVFNVTGQIQIIPGGTPGKELPSEETISINGPKRTPDPAVDSAIGLSVACLGDVNGDRIDDIAFGSHTTAKVWVLFGGEHLREVDLNALKPEYGWAVDLPEKGSGGFQISRVGDVDNDGLADLGFVVANAAYASGTGASERGTAYILKGKKDGATIDLKNLEAPNEAVIKKIHTPEGHTMNAFTPVGDINADGVEDFVVADFQHRNDEWVMPGMAWVVYGDSSPEVRAGQAGRGFVLSMPFDRSHRLGAGNSIAPLGDADGDGVGDFLIGFDGGQLLHQGSGGVALVLGRKTPVGTPVADLVISPLDAAAQSDRVRVITGRAGEEGIGFGYAVDALERAEQPPLIALGAWGENTNGRARLFSADQFTAPVRSIDEVEAEIIESAGERARFGRSIAFVGDLLGAPSLAIGADGVIDDEAKDEQGYAHSAHIMALRVSEPPSEDGSGADGKHGKQQKNDGGASSAGSEKALARTGFDARIGLGALVLLLAGAALHGRRSARRE</sequence>
<keyword evidence="1 6" id="KW-0732">Signal</keyword>
<proteinExistence type="predicted"/>
<dbReference type="AlphaFoldDB" id="A0A923E5Q4"/>
<comment type="caution">
    <text evidence="7">The sequence shown here is derived from an EMBL/GenBank/DDBJ whole genome shotgun (WGS) entry which is preliminary data.</text>
</comment>
<feature type="signal peptide" evidence="6">
    <location>
        <begin position="1"/>
        <end position="30"/>
    </location>
</feature>
<accession>A0A923E5Q4</accession>
<feature type="chain" id="PRO_5037241543" description="FG-GAP repeat protein" evidence="6">
    <location>
        <begin position="31"/>
        <end position="1059"/>
    </location>
</feature>
<dbReference type="PANTHER" id="PTHR23221">
    <property type="entry name" value="GLYCOSYLPHOSPHATIDYLINOSITOL PHOSPHOLIPASE D"/>
    <property type="match status" value="1"/>
</dbReference>
<organism evidence="7 8">
    <name type="scientific">Schaalia hyovaginalis</name>
    <dbReference type="NCBI Taxonomy" id="29316"/>
    <lineage>
        <taxon>Bacteria</taxon>
        <taxon>Bacillati</taxon>
        <taxon>Actinomycetota</taxon>
        <taxon>Actinomycetes</taxon>
        <taxon>Actinomycetales</taxon>
        <taxon>Actinomycetaceae</taxon>
        <taxon>Schaalia</taxon>
    </lineage>
</organism>
<keyword evidence="2" id="KW-0677">Repeat</keyword>
<dbReference type="Gene3D" id="2.130.10.130">
    <property type="entry name" value="Integrin alpha, N-terminal"/>
    <property type="match status" value="3"/>
</dbReference>
<dbReference type="PROSITE" id="PS51470">
    <property type="entry name" value="FG_GAP"/>
    <property type="match status" value="1"/>
</dbReference>
<dbReference type="InterPro" id="IPR013517">
    <property type="entry name" value="FG-GAP"/>
</dbReference>
<evidence type="ECO:0000313" key="7">
    <source>
        <dbReference type="EMBL" id="MBB6335100.1"/>
    </source>
</evidence>
<gene>
    <name evidence="7" type="ORF">HD592_001665</name>
</gene>
<dbReference type="PRINTS" id="PR01185">
    <property type="entry name" value="INTEGRINA"/>
</dbReference>
<keyword evidence="4" id="KW-0325">Glycoprotein</keyword>
<evidence type="ECO:0000313" key="8">
    <source>
        <dbReference type="Proteomes" id="UP000617426"/>
    </source>
</evidence>
<keyword evidence="3" id="KW-0378">Hydrolase</keyword>
<dbReference type="GO" id="GO:0007155">
    <property type="term" value="P:cell adhesion"/>
    <property type="evidence" value="ECO:0007669"/>
    <property type="project" value="InterPro"/>
</dbReference>
<evidence type="ECO:0000256" key="4">
    <source>
        <dbReference type="ARBA" id="ARBA00023180"/>
    </source>
</evidence>
<dbReference type="InterPro" id="IPR028994">
    <property type="entry name" value="Integrin_alpha_N"/>
</dbReference>
<evidence type="ECO:0000256" key="2">
    <source>
        <dbReference type="ARBA" id="ARBA00022737"/>
    </source>
</evidence>
<dbReference type="SMART" id="SM00191">
    <property type="entry name" value="Int_alpha"/>
    <property type="match status" value="7"/>
</dbReference>
<feature type="region of interest" description="Disordered" evidence="5">
    <location>
        <begin position="994"/>
        <end position="1024"/>
    </location>
</feature>
<dbReference type="SUPFAM" id="SSF69318">
    <property type="entry name" value="Integrin alpha N-terminal domain"/>
    <property type="match status" value="2"/>
</dbReference>
<reference evidence="7" key="1">
    <citation type="submission" date="2020-08" db="EMBL/GenBank/DDBJ databases">
        <title>Sequencing the genomes of 1000 actinobacteria strains.</title>
        <authorList>
            <person name="Klenk H.-P."/>
        </authorList>
    </citation>
    <scope>NUCLEOTIDE SEQUENCE</scope>
    <source>
        <strain evidence="7">DSM 10695</strain>
    </source>
</reference>
<dbReference type="EMBL" id="JACHMK010000001">
    <property type="protein sequence ID" value="MBB6335100.1"/>
    <property type="molecule type" value="Genomic_DNA"/>
</dbReference>
<dbReference type="InterPro" id="IPR000413">
    <property type="entry name" value="Integrin_alpha"/>
</dbReference>
<dbReference type="GO" id="GO:0008305">
    <property type="term" value="C:integrin complex"/>
    <property type="evidence" value="ECO:0007669"/>
    <property type="project" value="InterPro"/>
</dbReference>
<dbReference type="PANTHER" id="PTHR23221:SF7">
    <property type="entry name" value="PHOSPHATIDYLINOSITOL-GLYCAN-SPECIFIC PHOSPHOLIPASE D"/>
    <property type="match status" value="1"/>
</dbReference>
<dbReference type="Pfam" id="PF01839">
    <property type="entry name" value="FG-GAP"/>
    <property type="match status" value="1"/>
</dbReference>
<evidence type="ECO:0000256" key="5">
    <source>
        <dbReference type="SAM" id="MobiDB-lite"/>
    </source>
</evidence>